<reference evidence="1" key="1">
    <citation type="submission" date="2018-10" db="EMBL/GenBank/DDBJ databases">
        <title>Hidden diversity of soil giant viruses.</title>
        <authorList>
            <person name="Schulz F."/>
            <person name="Alteio L."/>
            <person name="Goudeau D."/>
            <person name="Ryan E.M."/>
            <person name="Malmstrom R.R."/>
            <person name="Blanchard J."/>
            <person name="Woyke T."/>
        </authorList>
    </citation>
    <scope>NUCLEOTIDE SEQUENCE</scope>
    <source>
        <strain evidence="1">HAV1</strain>
    </source>
</reference>
<accession>A0A3G5A5E1</accession>
<dbReference type="EMBL" id="MK072276">
    <property type="protein sequence ID" value="AYV81451.1"/>
    <property type="molecule type" value="Genomic_DNA"/>
</dbReference>
<sequence length="60" mass="6833">MSIQGFRTSEFLVHNVDIILNKEAMDASLDKIMYPNTTELSILLITTVSKEVLVFTFKLL</sequence>
<gene>
    <name evidence="1" type="ORF">Harvfovirus34_16</name>
</gene>
<proteinExistence type="predicted"/>
<evidence type="ECO:0000313" key="1">
    <source>
        <dbReference type="EMBL" id="AYV81451.1"/>
    </source>
</evidence>
<protein>
    <submittedName>
        <fullName evidence="1">Uncharacterized protein</fullName>
    </submittedName>
</protein>
<organism evidence="1">
    <name type="scientific">Harvfovirus sp</name>
    <dbReference type="NCBI Taxonomy" id="2487768"/>
    <lineage>
        <taxon>Viruses</taxon>
        <taxon>Varidnaviria</taxon>
        <taxon>Bamfordvirae</taxon>
        <taxon>Nucleocytoviricota</taxon>
        <taxon>Megaviricetes</taxon>
        <taxon>Imitervirales</taxon>
        <taxon>Mimiviridae</taxon>
        <taxon>Klosneuvirinae</taxon>
    </lineage>
</organism>
<name>A0A3G5A5E1_9VIRU</name>